<dbReference type="PANTHER" id="PTHR30506:SF3">
    <property type="entry name" value="UPF0126 INNER MEMBRANE PROTEIN YADS-RELATED"/>
    <property type="match status" value="1"/>
</dbReference>
<keyword evidence="6 8" id="KW-0472">Membrane</keyword>
<dbReference type="EMBL" id="JAVDXZ010000001">
    <property type="protein sequence ID" value="MDR7329864.1"/>
    <property type="molecule type" value="Genomic_DNA"/>
</dbReference>
<evidence type="ECO:0000259" key="9">
    <source>
        <dbReference type="Pfam" id="PF03458"/>
    </source>
</evidence>
<keyword evidence="4 8" id="KW-0812">Transmembrane</keyword>
<reference evidence="10" key="1">
    <citation type="submission" date="2023-07" db="EMBL/GenBank/DDBJ databases">
        <title>Sequencing the genomes of 1000 actinobacteria strains.</title>
        <authorList>
            <person name="Klenk H.-P."/>
        </authorList>
    </citation>
    <scope>NUCLEOTIDE SEQUENCE</scope>
    <source>
        <strain evidence="10">DSM 107476</strain>
    </source>
</reference>
<feature type="transmembrane region" description="Helical" evidence="8">
    <location>
        <begin position="194"/>
        <end position="213"/>
    </location>
</feature>
<dbReference type="InterPro" id="IPR005115">
    <property type="entry name" value="Gly_transporter"/>
</dbReference>
<feature type="domain" description="Glycine transporter" evidence="9">
    <location>
        <begin position="27"/>
        <end position="100"/>
    </location>
</feature>
<feature type="transmembrane region" description="Helical" evidence="8">
    <location>
        <begin position="114"/>
        <end position="133"/>
    </location>
</feature>
<evidence type="ECO:0000256" key="2">
    <source>
        <dbReference type="ARBA" id="ARBA00008193"/>
    </source>
</evidence>
<name>A0ABU1ZY50_9CORY</name>
<accession>A0ABU1ZY50</accession>
<evidence type="ECO:0000256" key="3">
    <source>
        <dbReference type="ARBA" id="ARBA00022475"/>
    </source>
</evidence>
<evidence type="ECO:0000256" key="8">
    <source>
        <dbReference type="SAM" id="Phobius"/>
    </source>
</evidence>
<evidence type="ECO:0000256" key="4">
    <source>
        <dbReference type="ARBA" id="ARBA00022692"/>
    </source>
</evidence>
<evidence type="ECO:0000256" key="5">
    <source>
        <dbReference type="ARBA" id="ARBA00022989"/>
    </source>
</evidence>
<comment type="similarity">
    <text evidence="2">Belongs to the UPF0126 family.</text>
</comment>
<feature type="domain" description="Glycine transporter" evidence="9">
    <location>
        <begin position="114"/>
        <end position="187"/>
    </location>
</feature>
<evidence type="ECO:0000256" key="6">
    <source>
        <dbReference type="ARBA" id="ARBA00023136"/>
    </source>
</evidence>
<protein>
    <submittedName>
        <fullName evidence="10">Membrane protein YeiH</fullName>
    </submittedName>
</protein>
<feature type="compositionally biased region" description="Basic and acidic residues" evidence="7">
    <location>
        <begin position="262"/>
        <end position="276"/>
    </location>
</feature>
<comment type="subcellular location">
    <subcellularLocation>
        <location evidence="1">Cell membrane</location>
        <topology evidence="1">Multi-pass membrane protein</topology>
    </subcellularLocation>
</comment>
<proteinExistence type="inferred from homology"/>
<evidence type="ECO:0000313" key="10">
    <source>
        <dbReference type="EMBL" id="MDR7329864.1"/>
    </source>
</evidence>
<keyword evidence="5 8" id="KW-1133">Transmembrane helix</keyword>
<comment type="caution">
    <text evidence="10">The sequence shown here is derived from an EMBL/GenBank/DDBJ whole genome shotgun (WGS) entry which is preliminary data.</text>
</comment>
<keyword evidence="11" id="KW-1185">Reference proteome</keyword>
<evidence type="ECO:0000256" key="7">
    <source>
        <dbReference type="SAM" id="MobiDB-lite"/>
    </source>
</evidence>
<feature type="transmembrane region" description="Helical" evidence="8">
    <location>
        <begin position="24"/>
        <end position="44"/>
    </location>
</feature>
<evidence type="ECO:0000313" key="11">
    <source>
        <dbReference type="Proteomes" id="UP001180840"/>
    </source>
</evidence>
<dbReference type="Pfam" id="PF03458">
    <property type="entry name" value="Gly_transporter"/>
    <property type="match status" value="2"/>
</dbReference>
<gene>
    <name evidence="10" type="ORF">J2S39_001540</name>
</gene>
<feature type="transmembrane region" description="Helical" evidence="8">
    <location>
        <begin position="170"/>
        <end position="188"/>
    </location>
</feature>
<dbReference type="RefSeq" id="WP_290195028.1">
    <property type="nucleotide sequence ID" value="NZ_CP047654.1"/>
</dbReference>
<feature type="region of interest" description="Disordered" evidence="7">
    <location>
        <begin position="262"/>
        <end position="295"/>
    </location>
</feature>
<feature type="compositionally biased region" description="Polar residues" evidence="7">
    <location>
        <begin position="284"/>
        <end position="295"/>
    </location>
</feature>
<dbReference type="Proteomes" id="UP001180840">
    <property type="component" value="Unassembled WGS sequence"/>
</dbReference>
<feature type="compositionally biased region" description="Basic and acidic residues" evidence="7">
    <location>
        <begin position="370"/>
        <end position="387"/>
    </location>
</feature>
<organism evidence="10 11">
    <name type="scientific">Corynebacterium guangdongense</name>
    <dbReference type="NCBI Taxonomy" id="1783348"/>
    <lineage>
        <taxon>Bacteria</taxon>
        <taxon>Bacillati</taxon>
        <taxon>Actinomycetota</taxon>
        <taxon>Actinomycetes</taxon>
        <taxon>Mycobacteriales</taxon>
        <taxon>Corynebacteriaceae</taxon>
        <taxon>Corynebacterium</taxon>
    </lineage>
</organism>
<dbReference type="PANTHER" id="PTHR30506">
    <property type="entry name" value="INNER MEMBRANE PROTEIN"/>
    <property type="match status" value="1"/>
</dbReference>
<feature type="region of interest" description="Disordered" evidence="7">
    <location>
        <begin position="342"/>
        <end position="393"/>
    </location>
</feature>
<evidence type="ECO:0000256" key="1">
    <source>
        <dbReference type="ARBA" id="ARBA00004651"/>
    </source>
</evidence>
<feature type="transmembrane region" description="Helical" evidence="8">
    <location>
        <begin position="139"/>
        <end position="158"/>
    </location>
</feature>
<sequence>MNPERLTPEFLENANAYQDEIQNIYQAADLIGVFLMAVVGGTIARHKGYDLVGFFFIALISATGGGMIRDMLIQKGTVAAMAQPQYLVLATVGAIIAWLAHFRGRTWDLIQGHADAVIMGTWAVTGAAKALTWDLPVTAALFMGVITATGGSMMRDVLTGRRPRIFRGEQLMVLPALLAAAVYAAFHYAEEPVLGMIFGAVTGSALALTSYWFGITLPVNPDFAPANAAAEKVEQVADKVGDRALEKAADIEPRSVREIRHEIGIVHKAGEDRSEEKGEDEGSDTQPALHTDSVTAEQDEAIAGRAADNATGYRFEDVLRQLHEDDSELGRTTERAFISEWLAWQEEHRPNQDPDTDTGTEGAGQGGHTRLLERRDRDSSRGDRGSDEAGDSL</sequence>
<keyword evidence="3" id="KW-1003">Cell membrane</keyword>
<feature type="transmembrane region" description="Helical" evidence="8">
    <location>
        <begin position="84"/>
        <end position="102"/>
    </location>
</feature>
<feature type="transmembrane region" description="Helical" evidence="8">
    <location>
        <begin position="51"/>
        <end position="72"/>
    </location>
</feature>